<accession>A0A2K8P7L9</accession>
<protein>
    <submittedName>
        <fullName evidence="1">Uncharacterized protein</fullName>
    </submittedName>
</protein>
<keyword evidence="2" id="KW-1185">Reference proteome</keyword>
<proteinExistence type="predicted"/>
<dbReference type="PANTHER" id="PTHR42685">
    <property type="entry name" value="GERANYLGERANYL DIPHOSPHATE REDUCTASE"/>
    <property type="match status" value="1"/>
</dbReference>
<dbReference type="Proteomes" id="UP000231791">
    <property type="component" value="Chromosome"/>
</dbReference>
<organism evidence="1 2">
    <name type="scientific">Streptomyces lavendulae subsp. lavendulae</name>
    <dbReference type="NCBI Taxonomy" id="58340"/>
    <lineage>
        <taxon>Bacteria</taxon>
        <taxon>Bacillati</taxon>
        <taxon>Actinomycetota</taxon>
        <taxon>Actinomycetes</taxon>
        <taxon>Kitasatosporales</taxon>
        <taxon>Streptomycetaceae</taxon>
        <taxon>Streptomyces</taxon>
    </lineage>
</organism>
<dbReference type="GeneID" id="49381936"/>
<dbReference type="InterPro" id="IPR002938">
    <property type="entry name" value="FAD-bd"/>
</dbReference>
<dbReference type="Gene3D" id="3.50.50.60">
    <property type="entry name" value="FAD/NAD(P)-binding domain"/>
    <property type="match status" value="1"/>
</dbReference>
<sequence>MIDLLVAGGGPAGLATAIHGALAGLEVVVLEPRPTPIDKACGEGLMPGAVRRFEELGVTVPGRPFHGIRYVDGVTGRSAEGLFGAGPGRGTRRTELQAALARRAAELGVRVLPRRADEVRQDGQRVGAGGLTARYLVAADGLHSPVRRALGLAVAAPAGRPARYGLRRHYPVAPWSDLVEVHWAHDCEAYVTPLGPDRTGVAVLTSRQAPFDVQLADRFPELAARLPPPAPGAGVRGAGPLRQRARTRVSGRVLFVGDAAGYVDALTGEGLTLAVAAAGEAVRCVRADRPQEYERAWRELSRAYRVLTSALLWARGRPVLAGRVVPLAARLPGVFTGAVNLLAR</sequence>
<dbReference type="PRINTS" id="PR00420">
    <property type="entry name" value="RNGMNOXGNASE"/>
</dbReference>
<gene>
    <name evidence="1" type="ORF">SLAV_03990</name>
</gene>
<evidence type="ECO:0000313" key="1">
    <source>
        <dbReference type="EMBL" id="ATZ22706.1"/>
    </source>
</evidence>
<evidence type="ECO:0000313" key="2">
    <source>
        <dbReference type="Proteomes" id="UP000231791"/>
    </source>
</evidence>
<dbReference type="SUPFAM" id="SSF51905">
    <property type="entry name" value="FAD/NAD(P)-binding domain"/>
    <property type="match status" value="1"/>
</dbReference>
<reference evidence="1 2" key="1">
    <citation type="submission" date="2017-11" db="EMBL/GenBank/DDBJ databases">
        <title>Complete genome sequence of Streptomyces lavendulae subsp. lavendulae CCM 3239 (formerly 'Streptomyces aureofaciens CCM 3239'), the producer of the angucycline-type antibiotic auricin.</title>
        <authorList>
            <person name="Busche T."/>
            <person name="Novakova R."/>
            <person name="Al'Dilaimi A."/>
            <person name="Homerova D."/>
            <person name="Feckova L."/>
            <person name="Rezuchova B."/>
            <person name="Mingyar E."/>
            <person name="Csolleiova D."/>
            <person name="Bekeova C."/>
            <person name="Winkler A."/>
            <person name="Sevcikova B."/>
            <person name="Kalinowski J."/>
            <person name="Kormanec J."/>
            <person name="Ruckert C."/>
        </authorList>
    </citation>
    <scope>NUCLEOTIDE SEQUENCE [LARGE SCALE GENOMIC DNA]</scope>
    <source>
        <strain evidence="1 2">CCM 3239</strain>
    </source>
</reference>
<dbReference type="EMBL" id="CP024985">
    <property type="protein sequence ID" value="ATZ22706.1"/>
    <property type="molecule type" value="Genomic_DNA"/>
</dbReference>
<dbReference type="PANTHER" id="PTHR42685:SF19">
    <property type="entry name" value="POSSIBLE OXIDOREDUCTASE"/>
    <property type="match status" value="1"/>
</dbReference>
<dbReference type="GO" id="GO:0071949">
    <property type="term" value="F:FAD binding"/>
    <property type="evidence" value="ECO:0007669"/>
    <property type="project" value="InterPro"/>
</dbReference>
<dbReference type="Pfam" id="PF01494">
    <property type="entry name" value="FAD_binding_3"/>
    <property type="match status" value="1"/>
</dbReference>
<dbReference type="AlphaFoldDB" id="A0A2K8P7L9"/>
<dbReference type="InterPro" id="IPR036188">
    <property type="entry name" value="FAD/NAD-bd_sf"/>
</dbReference>
<name>A0A2K8P7L9_STRLA</name>
<dbReference type="RefSeq" id="WP_030228857.1">
    <property type="nucleotide sequence ID" value="NZ_CP024985.1"/>
</dbReference>
<dbReference type="KEGG" id="slx:SLAV_03990"/>
<dbReference type="InterPro" id="IPR050407">
    <property type="entry name" value="Geranylgeranyl_reductase"/>
</dbReference>
<dbReference type="OrthoDB" id="113955at2"/>